<evidence type="ECO:0000313" key="4">
    <source>
        <dbReference type="EMBL" id="CAG8679970.1"/>
    </source>
</evidence>
<dbReference type="EMBL" id="CAJVPY010007399">
    <property type="protein sequence ID" value="CAG8679970.1"/>
    <property type="molecule type" value="Genomic_DNA"/>
</dbReference>
<gene>
    <name evidence="4" type="ORF">DERYTH_LOCUS11743</name>
</gene>
<dbReference type="OrthoDB" id="285793at2759"/>
<evidence type="ECO:0000256" key="1">
    <source>
        <dbReference type="ARBA" id="ARBA00004123"/>
    </source>
</evidence>
<reference evidence="4" key="1">
    <citation type="submission" date="2021-06" db="EMBL/GenBank/DDBJ databases">
        <authorList>
            <person name="Kallberg Y."/>
            <person name="Tangrot J."/>
            <person name="Rosling A."/>
        </authorList>
    </citation>
    <scope>NUCLEOTIDE SEQUENCE</scope>
    <source>
        <strain evidence="4">MA453B</strain>
    </source>
</reference>
<comment type="caution">
    <text evidence="4">The sequence shown here is derived from an EMBL/GenBank/DDBJ whole genome shotgun (WGS) entry which is preliminary data.</text>
</comment>
<feature type="compositionally biased region" description="Basic and acidic residues" evidence="3">
    <location>
        <begin position="192"/>
        <end position="203"/>
    </location>
</feature>
<dbReference type="Gene3D" id="3.30.160.360">
    <property type="match status" value="1"/>
</dbReference>
<dbReference type="SMART" id="SM00542">
    <property type="entry name" value="FYRC"/>
    <property type="match status" value="1"/>
</dbReference>
<feature type="region of interest" description="Disordered" evidence="3">
    <location>
        <begin position="354"/>
        <end position="388"/>
    </location>
</feature>
<dbReference type="PANTHER" id="PTHR22715:SF0">
    <property type="entry name" value="TRANSFORMING GROWTH FACTOR BETA REGULATOR 1"/>
    <property type="match status" value="1"/>
</dbReference>
<feature type="compositionally biased region" description="Basic residues" evidence="3">
    <location>
        <begin position="181"/>
        <end position="191"/>
    </location>
</feature>
<feature type="region of interest" description="Disordered" evidence="3">
    <location>
        <begin position="97"/>
        <end position="209"/>
    </location>
</feature>
<dbReference type="InterPro" id="IPR040092">
    <property type="entry name" value="TBRG1"/>
</dbReference>
<feature type="compositionally biased region" description="Acidic residues" evidence="3">
    <location>
        <begin position="357"/>
        <end position="366"/>
    </location>
</feature>
<dbReference type="AlphaFoldDB" id="A0A9N9HJV5"/>
<comment type="subcellular location">
    <subcellularLocation>
        <location evidence="1">Nucleus</location>
    </subcellularLocation>
</comment>
<feature type="compositionally biased region" description="Acidic residues" evidence="3">
    <location>
        <begin position="107"/>
        <end position="121"/>
    </location>
</feature>
<dbReference type="InterPro" id="IPR003888">
    <property type="entry name" value="FYrich_N"/>
</dbReference>
<dbReference type="GO" id="GO:0005634">
    <property type="term" value="C:nucleus"/>
    <property type="evidence" value="ECO:0007669"/>
    <property type="project" value="UniProtKB-SubCell"/>
</dbReference>
<dbReference type="PROSITE" id="PS51542">
    <property type="entry name" value="FYRN"/>
    <property type="match status" value="1"/>
</dbReference>
<protein>
    <submittedName>
        <fullName evidence="4">5905_t:CDS:1</fullName>
    </submittedName>
</protein>
<evidence type="ECO:0000313" key="5">
    <source>
        <dbReference type="Proteomes" id="UP000789405"/>
    </source>
</evidence>
<dbReference type="GO" id="GO:0051726">
    <property type="term" value="P:regulation of cell cycle"/>
    <property type="evidence" value="ECO:0007669"/>
    <property type="project" value="TreeGrafter"/>
</dbReference>
<dbReference type="PANTHER" id="PTHR22715">
    <property type="entry name" value="TRANSFORMING GROWTH FACTOR BETA REGULATED GENE 1"/>
    <property type="match status" value="1"/>
</dbReference>
<dbReference type="InterPro" id="IPR003889">
    <property type="entry name" value="FYrich_C"/>
</dbReference>
<keyword evidence="2" id="KW-0539">Nucleus</keyword>
<evidence type="ECO:0000256" key="3">
    <source>
        <dbReference type="SAM" id="MobiDB-lite"/>
    </source>
</evidence>
<evidence type="ECO:0000256" key="2">
    <source>
        <dbReference type="ARBA" id="ARBA00023242"/>
    </source>
</evidence>
<keyword evidence="5" id="KW-1185">Reference proteome</keyword>
<dbReference type="SMART" id="SM00541">
    <property type="entry name" value="FYRN"/>
    <property type="match status" value="1"/>
</dbReference>
<dbReference type="Pfam" id="PF05964">
    <property type="entry name" value="FYRN"/>
    <property type="match status" value="1"/>
</dbReference>
<dbReference type="Proteomes" id="UP000789405">
    <property type="component" value="Unassembled WGS sequence"/>
</dbReference>
<name>A0A9N9HJV5_9GLOM</name>
<organism evidence="4 5">
    <name type="scientific">Dentiscutata erythropus</name>
    <dbReference type="NCBI Taxonomy" id="1348616"/>
    <lineage>
        <taxon>Eukaryota</taxon>
        <taxon>Fungi</taxon>
        <taxon>Fungi incertae sedis</taxon>
        <taxon>Mucoromycota</taxon>
        <taxon>Glomeromycotina</taxon>
        <taxon>Glomeromycetes</taxon>
        <taxon>Diversisporales</taxon>
        <taxon>Gigasporaceae</taxon>
        <taxon>Dentiscutata</taxon>
    </lineage>
</organism>
<feature type="compositionally biased region" description="Low complexity" evidence="3">
    <location>
        <begin position="97"/>
        <end position="106"/>
    </location>
</feature>
<sequence>MGNSHGFMESRIYVILKIWEKVQKIEFLYIRSPYTKNKTVDGLNLEGSLFLRFCVRQAGPWPIHDLSETNIIGCEKNTMPLTSRLLDLMMDMNPSLVDDVSGSSSSDESDVLSDATSDDLDTSITTLSRYEQPKQSSREYRRKVSPPTTRKPHVSPQASGSRATGKRKTDEGIGADELPTQKRRRKAPGKKKRDDRTDAKRIEPLPMNSDGTLKLPVTIGKGTNEVTIYRIGTIVWDKEAYHTNRYIFPVGFMSKKQYLSAVDVTRRTTYTSEILDGGDTPIFQVTAEDQPGRKFSASSSSGVWKKILDEINIQGVPSKTHASGPEMLGLSHLGITKYIQELPGAEKCTKYVMQQPMDEDEDDDDDRSAITNGHEQYEHQIKTEASSP</sequence>
<accession>A0A9N9HJV5</accession>
<proteinExistence type="predicted"/>
<dbReference type="Pfam" id="PF05965">
    <property type="entry name" value="FYRC"/>
    <property type="match status" value="1"/>
</dbReference>
<dbReference type="PROSITE" id="PS51543">
    <property type="entry name" value="FYRC"/>
    <property type="match status" value="1"/>
</dbReference>